<feature type="region of interest" description="Disordered" evidence="1">
    <location>
        <begin position="25"/>
        <end position="70"/>
    </location>
</feature>
<evidence type="ECO:0000313" key="3">
    <source>
        <dbReference type="Proteomes" id="UP000327013"/>
    </source>
</evidence>
<dbReference type="AlphaFoldDB" id="A0A5N6QV42"/>
<gene>
    <name evidence="2" type="ORF">FH972_007032</name>
</gene>
<dbReference type="PANTHER" id="PTHR34779">
    <property type="entry name" value="OS09G0542900 PROTEIN"/>
    <property type="match status" value="1"/>
</dbReference>
<dbReference type="OrthoDB" id="1704139at2759"/>
<keyword evidence="3" id="KW-1185">Reference proteome</keyword>
<accession>A0A5N6QV42</accession>
<evidence type="ECO:0000313" key="2">
    <source>
        <dbReference type="EMBL" id="KAE8010686.1"/>
    </source>
</evidence>
<protein>
    <submittedName>
        <fullName evidence="2">Uncharacterized protein</fullName>
    </submittedName>
</protein>
<organism evidence="2 3">
    <name type="scientific">Carpinus fangiana</name>
    <dbReference type="NCBI Taxonomy" id="176857"/>
    <lineage>
        <taxon>Eukaryota</taxon>
        <taxon>Viridiplantae</taxon>
        <taxon>Streptophyta</taxon>
        <taxon>Embryophyta</taxon>
        <taxon>Tracheophyta</taxon>
        <taxon>Spermatophyta</taxon>
        <taxon>Magnoliopsida</taxon>
        <taxon>eudicotyledons</taxon>
        <taxon>Gunneridae</taxon>
        <taxon>Pentapetalae</taxon>
        <taxon>rosids</taxon>
        <taxon>fabids</taxon>
        <taxon>Fagales</taxon>
        <taxon>Betulaceae</taxon>
        <taxon>Carpinus</taxon>
    </lineage>
</organism>
<name>A0A5N6QV42_9ROSI</name>
<proteinExistence type="predicted"/>
<reference evidence="2 3" key="1">
    <citation type="submission" date="2019-06" db="EMBL/GenBank/DDBJ databases">
        <title>A chromosomal-level reference genome of Carpinus fangiana (Coryloideae, Betulaceae).</title>
        <authorList>
            <person name="Yang X."/>
            <person name="Wang Z."/>
            <person name="Zhang L."/>
            <person name="Hao G."/>
            <person name="Liu J."/>
            <person name="Yang Y."/>
        </authorList>
    </citation>
    <scope>NUCLEOTIDE SEQUENCE [LARGE SCALE GENOMIC DNA]</scope>
    <source>
        <strain evidence="2">Cfa_2016G</strain>
        <tissue evidence="2">Leaf</tissue>
    </source>
</reference>
<sequence length="193" mass="20817">MEKPSKLRSKLLRFLIQHAASAVTFQSPPLSPGKAVATPRGSSSQSISIIPPEVRRKPKTVSFDAREPTSPKVSCIGHVKNTKKIKRKHKRVSVSLPPPSQAVVGVSCPKKVGEKKAQGTVKIGFKGPKQGGMGMADVFFYPEKQTVQEQAPSLGQIKRFSSARAGALSNFDWRTSDAVVVPNCQHGYTSGPE</sequence>
<dbReference type="PANTHER" id="PTHR34779:SF1">
    <property type="entry name" value="OS09G0542900 PROTEIN"/>
    <property type="match status" value="1"/>
</dbReference>
<dbReference type="EMBL" id="CM017322">
    <property type="protein sequence ID" value="KAE8010686.1"/>
    <property type="molecule type" value="Genomic_DNA"/>
</dbReference>
<dbReference type="InterPro" id="IPR038796">
    <property type="entry name" value="At1g76070-like"/>
</dbReference>
<dbReference type="Proteomes" id="UP000327013">
    <property type="component" value="Chromosome 2"/>
</dbReference>
<evidence type="ECO:0000256" key="1">
    <source>
        <dbReference type="SAM" id="MobiDB-lite"/>
    </source>
</evidence>